<dbReference type="SUPFAM" id="SSF52540">
    <property type="entry name" value="P-loop containing nucleoside triphosphate hydrolases"/>
    <property type="match status" value="1"/>
</dbReference>
<keyword evidence="4" id="KW-1185">Reference proteome</keyword>
<evidence type="ECO:0000313" key="3">
    <source>
        <dbReference type="EMBL" id="KAF8661663.1"/>
    </source>
</evidence>
<evidence type="ECO:0000313" key="4">
    <source>
        <dbReference type="Proteomes" id="UP000636709"/>
    </source>
</evidence>
<comment type="caution">
    <text evidence="3">The sequence shown here is derived from an EMBL/GenBank/DDBJ whole genome shotgun (WGS) entry which is preliminary data.</text>
</comment>
<dbReference type="AlphaFoldDB" id="A0A835ALP0"/>
<protein>
    <recommendedName>
        <fullName evidence="2">NB-ARC domain-containing protein</fullName>
    </recommendedName>
</protein>
<dbReference type="PANTHER" id="PTHR33377:SF55">
    <property type="entry name" value="NB-ARC DOMAIN-CONTAINING PROTEIN"/>
    <property type="match status" value="1"/>
</dbReference>
<evidence type="ECO:0000259" key="2">
    <source>
        <dbReference type="Pfam" id="PF00931"/>
    </source>
</evidence>
<reference evidence="3" key="1">
    <citation type="submission" date="2020-07" db="EMBL/GenBank/DDBJ databases">
        <title>Genome sequence and genetic diversity analysis of an under-domesticated orphan crop, white fonio (Digitaria exilis).</title>
        <authorList>
            <person name="Bennetzen J.L."/>
            <person name="Chen S."/>
            <person name="Ma X."/>
            <person name="Wang X."/>
            <person name="Yssel A.E.J."/>
            <person name="Chaluvadi S.R."/>
            <person name="Johnson M."/>
            <person name="Gangashetty P."/>
            <person name="Hamidou F."/>
            <person name="Sanogo M.D."/>
            <person name="Zwaenepoel A."/>
            <person name="Wallace J."/>
            <person name="Van De Peer Y."/>
            <person name="Van Deynze A."/>
        </authorList>
    </citation>
    <scope>NUCLEOTIDE SEQUENCE</scope>
    <source>
        <tissue evidence="3">Leaves</tissue>
    </source>
</reference>
<dbReference type="Pfam" id="PF00931">
    <property type="entry name" value="NB-ARC"/>
    <property type="match status" value="1"/>
</dbReference>
<dbReference type="InterPro" id="IPR027417">
    <property type="entry name" value="P-loop_NTPase"/>
</dbReference>
<dbReference type="Gene3D" id="3.40.50.300">
    <property type="entry name" value="P-loop containing nucleotide triphosphate hydrolases"/>
    <property type="match status" value="1"/>
</dbReference>
<feature type="domain" description="NB-ARC" evidence="2">
    <location>
        <begin position="226"/>
        <end position="374"/>
    </location>
</feature>
<name>A0A835ALP0_9POAL</name>
<dbReference type="GO" id="GO:0043531">
    <property type="term" value="F:ADP binding"/>
    <property type="evidence" value="ECO:0007669"/>
    <property type="project" value="InterPro"/>
</dbReference>
<accession>A0A835ALP0</accession>
<feature type="region of interest" description="Disordered" evidence="1">
    <location>
        <begin position="542"/>
        <end position="626"/>
    </location>
</feature>
<organism evidence="3 4">
    <name type="scientific">Digitaria exilis</name>
    <dbReference type="NCBI Taxonomy" id="1010633"/>
    <lineage>
        <taxon>Eukaryota</taxon>
        <taxon>Viridiplantae</taxon>
        <taxon>Streptophyta</taxon>
        <taxon>Embryophyta</taxon>
        <taxon>Tracheophyta</taxon>
        <taxon>Spermatophyta</taxon>
        <taxon>Magnoliopsida</taxon>
        <taxon>Liliopsida</taxon>
        <taxon>Poales</taxon>
        <taxon>Poaceae</taxon>
        <taxon>PACMAD clade</taxon>
        <taxon>Panicoideae</taxon>
        <taxon>Panicodae</taxon>
        <taxon>Paniceae</taxon>
        <taxon>Anthephorinae</taxon>
        <taxon>Digitaria</taxon>
    </lineage>
</organism>
<dbReference type="PANTHER" id="PTHR33377">
    <property type="entry name" value="OS10G0134700 PROTEIN-RELATED"/>
    <property type="match status" value="1"/>
</dbReference>
<sequence length="681" mass="75924">MDFVWEVVVNAAACDIAGRIFSYAVDNFLRPSPSCGREAHRRRLELLLGSIASAVEEAQGRDITKNLNLLAQLQVLNDAMYRGRFALEFDDIDKICATIIGDEDVPEDSTPPVTATAGKRKLALRAVPFNAAKCARLILGGGDVPAAEERLAAVAEELEALTRDYLRDFILLVQGYPRRNKVQWSVTTTLFIDQCVFGRHVETERVVAFLVHHRPAPSTGLLLMSALAVVGPRQVGKTTLVKHVVADERVRDHFARIKWFSMSDVLRSGGWSHHQTTKSDGGGPEYLAGFRRIVEDEERTGVGRCLLVFEDAHFVDEQAWASLLATTKLDDEGMSKVLFTCGNTDLGRVLRTVELRPLSEEEYWYYFKAFVFGGTDLSDYPQMAAIGREISRDPRRTFLDTRVLSPLLRANLNARFWRKLLASIIKCQNCELHLDVLFDFLPIRARRHWDGYCWGPTSSPPKLSLQDVLSASASASAPSSSTSGTYYSFGRADLERGFAVQFYRETLYTDHWYGFSFKKKLDQLPGKKPPRRHFFKEKSPLTLAVPTPPSSPPCPSSLGHIPIHGDERGGPAGRPPTSASLPRLNTDRGPCLSVQTDSESATANTTSVHEQRRWIGSQRAAGRPSTDAVSAQLRMAVTTVGYHLNRPSHRYKRRLPGSSTTFECPHNNSCWLPLDPPLIPF</sequence>
<dbReference type="InterPro" id="IPR002182">
    <property type="entry name" value="NB-ARC"/>
</dbReference>
<evidence type="ECO:0000256" key="1">
    <source>
        <dbReference type="SAM" id="MobiDB-lite"/>
    </source>
</evidence>
<feature type="compositionally biased region" description="Pro residues" evidence="1">
    <location>
        <begin position="546"/>
        <end position="555"/>
    </location>
</feature>
<gene>
    <name evidence="3" type="ORF">HU200_056609</name>
</gene>
<dbReference type="Proteomes" id="UP000636709">
    <property type="component" value="Unassembled WGS sequence"/>
</dbReference>
<feature type="compositionally biased region" description="Polar residues" evidence="1">
    <location>
        <begin position="593"/>
        <end position="608"/>
    </location>
</feature>
<dbReference type="EMBL" id="JACEFO010002392">
    <property type="protein sequence ID" value="KAF8661663.1"/>
    <property type="molecule type" value="Genomic_DNA"/>
</dbReference>
<proteinExistence type="predicted"/>